<dbReference type="RefSeq" id="WP_155932793.1">
    <property type="nucleotide sequence ID" value="NZ_WODC01000002.1"/>
</dbReference>
<dbReference type="PANTHER" id="PTHR18895">
    <property type="entry name" value="HEMK METHYLTRANSFERASE"/>
    <property type="match status" value="1"/>
</dbReference>
<feature type="binding site" evidence="5">
    <location>
        <begin position="187"/>
        <end position="190"/>
    </location>
    <ligand>
        <name>substrate</name>
    </ligand>
</feature>
<gene>
    <name evidence="5 8" type="primary">prmC</name>
    <name evidence="8" type="ORF">GKC30_05355</name>
</gene>
<keyword evidence="9" id="KW-1185">Reference proteome</keyword>
<feature type="binding site" evidence="5">
    <location>
        <begin position="120"/>
        <end position="124"/>
    </location>
    <ligand>
        <name>S-adenosyl-L-methionine</name>
        <dbReference type="ChEBI" id="CHEBI:59789"/>
    </ligand>
</feature>
<proteinExistence type="inferred from homology"/>
<protein>
    <recommendedName>
        <fullName evidence="5">Release factor glutamine methyltransferase</fullName>
        <shortName evidence="5">RF MTase</shortName>
        <ecNumber evidence="5">2.1.1.297</ecNumber>
    </recommendedName>
    <alternativeName>
        <fullName evidence="5">N5-glutamine methyltransferase PrmC</fullName>
    </alternativeName>
    <alternativeName>
        <fullName evidence="5">Protein-(glutamine-N5) MTase PrmC</fullName>
    </alternativeName>
    <alternativeName>
        <fullName evidence="5">Protein-glutamine N-methyltransferase PrmC</fullName>
    </alternativeName>
</protein>
<dbReference type="GO" id="GO:0102559">
    <property type="term" value="F:peptide chain release factor N(5)-glutamine methyltransferase activity"/>
    <property type="evidence" value="ECO:0007669"/>
    <property type="project" value="UniProtKB-EC"/>
</dbReference>
<dbReference type="CDD" id="cd02440">
    <property type="entry name" value="AdoMet_MTases"/>
    <property type="match status" value="1"/>
</dbReference>
<dbReference type="Gene3D" id="1.10.8.10">
    <property type="entry name" value="DNA helicase RuvA subunit, C-terminal domain"/>
    <property type="match status" value="1"/>
</dbReference>
<comment type="catalytic activity">
    <reaction evidence="4 5">
        <text>L-glutaminyl-[peptide chain release factor] + S-adenosyl-L-methionine = N(5)-methyl-L-glutaminyl-[peptide chain release factor] + S-adenosyl-L-homocysteine + H(+)</text>
        <dbReference type="Rhea" id="RHEA:42896"/>
        <dbReference type="Rhea" id="RHEA-COMP:10271"/>
        <dbReference type="Rhea" id="RHEA-COMP:10272"/>
        <dbReference type="ChEBI" id="CHEBI:15378"/>
        <dbReference type="ChEBI" id="CHEBI:30011"/>
        <dbReference type="ChEBI" id="CHEBI:57856"/>
        <dbReference type="ChEBI" id="CHEBI:59789"/>
        <dbReference type="ChEBI" id="CHEBI:61891"/>
        <dbReference type="EC" id="2.1.1.297"/>
    </reaction>
</comment>
<dbReference type="Proteomes" id="UP000461162">
    <property type="component" value="Unassembled WGS sequence"/>
</dbReference>
<feature type="binding site" evidence="5">
    <location>
        <position position="143"/>
    </location>
    <ligand>
        <name>S-adenosyl-L-methionine</name>
        <dbReference type="ChEBI" id="CHEBI:59789"/>
    </ligand>
</feature>
<evidence type="ECO:0000259" key="6">
    <source>
        <dbReference type="Pfam" id="PF05175"/>
    </source>
</evidence>
<dbReference type="Pfam" id="PF17827">
    <property type="entry name" value="PrmC_N"/>
    <property type="match status" value="1"/>
</dbReference>
<dbReference type="InterPro" id="IPR050320">
    <property type="entry name" value="N5-glutamine_MTase"/>
</dbReference>
<sequence>MGLTVQAIVRECATRLADVDSPLLSAQLLVGEVLGLSPLALSLERDMVLDTVQAGKIHDLTERRAAGEPVAYLLGRREFYGVDFAVTPDVLIPRPETEHLVEAALAHFPVEASLRFADLGTGSGILAVTLARLYPLAVGFALDRSGPALDVARRNARAHGVDQRIAFVQGDFTESVPCHGCDLIVANPPYVTEAEYAKASREVAAYEPREALISGPDGLDHVRGLLPKARNALRQGGVLILEIGCSQAEGVKFIMSSECPGFKDFVVTKDLAGHDRVVFMRRA</sequence>
<evidence type="ECO:0000256" key="5">
    <source>
        <dbReference type="HAMAP-Rule" id="MF_02126"/>
    </source>
</evidence>
<dbReference type="InterPro" id="IPR029063">
    <property type="entry name" value="SAM-dependent_MTases_sf"/>
</dbReference>
<evidence type="ECO:0000259" key="7">
    <source>
        <dbReference type="Pfam" id="PF17827"/>
    </source>
</evidence>
<comment type="caution">
    <text evidence="8">The sequence shown here is derived from an EMBL/GenBank/DDBJ whole genome shotgun (WGS) entry which is preliminary data.</text>
</comment>
<feature type="binding site" evidence="5">
    <location>
        <position position="187"/>
    </location>
    <ligand>
        <name>S-adenosyl-L-methionine</name>
        <dbReference type="ChEBI" id="CHEBI:59789"/>
    </ligand>
</feature>
<accession>A0A7K1KLU4</accession>
<dbReference type="InterPro" id="IPR004556">
    <property type="entry name" value="HemK-like"/>
</dbReference>
<name>A0A7K1KLU4_9BACT</name>
<evidence type="ECO:0000256" key="3">
    <source>
        <dbReference type="ARBA" id="ARBA00022691"/>
    </source>
</evidence>
<dbReference type="Pfam" id="PF05175">
    <property type="entry name" value="MTS"/>
    <property type="match status" value="1"/>
</dbReference>
<dbReference type="SUPFAM" id="SSF53335">
    <property type="entry name" value="S-adenosyl-L-methionine-dependent methyltransferases"/>
    <property type="match status" value="1"/>
</dbReference>
<dbReference type="GO" id="GO:0003676">
    <property type="term" value="F:nucleic acid binding"/>
    <property type="evidence" value="ECO:0007669"/>
    <property type="project" value="InterPro"/>
</dbReference>
<evidence type="ECO:0000313" key="8">
    <source>
        <dbReference type="EMBL" id="MUM77053.1"/>
    </source>
</evidence>
<evidence type="ECO:0000256" key="1">
    <source>
        <dbReference type="ARBA" id="ARBA00022603"/>
    </source>
</evidence>
<dbReference type="EMBL" id="WODC01000002">
    <property type="protein sequence ID" value="MUM77053.1"/>
    <property type="molecule type" value="Genomic_DNA"/>
</dbReference>
<dbReference type="InterPro" id="IPR007848">
    <property type="entry name" value="Small_mtfrase_dom"/>
</dbReference>
<dbReference type="EC" id="2.1.1.297" evidence="5"/>
<keyword evidence="3 5" id="KW-0949">S-adenosyl-L-methionine</keyword>
<comment type="similarity">
    <text evidence="5">Belongs to the protein N5-glutamine methyltransferase family. PrmC subfamily.</text>
</comment>
<dbReference type="NCBIfam" id="TIGR03534">
    <property type="entry name" value="RF_mod_PrmC"/>
    <property type="match status" value="1"/>
</dbReference>
<dbReference type="InterPro" id="IPR040758">
    <property type="entry name" value="PrmC_N"/>
</dbReference>
<feature type="binding site" evidence="5">
    <location>
        <position position="172"/>
    </location>
    <ligand>
        <name>S-adenosyl-L-methionine</name>
        <dbReference type="ChEBI" id="CHEBI:59789"/>
    </ligand>
</feature>
<comment type="function">
    <text evidence="5">Methylates the class 1 translation termination release factors RF1/PrfA and RF2/PrfB on the glutamine residue of the universally conserved GGQ motif.</text>
</comment>
<dbReference type="InterPro" id="IPR019874">
    <property type="entry name" value="RF_methyltr_PrmC"/>
</dbReference>
<dbReference type="HAMAP" id="MF_02126">
    <property type="entry name" value="RF_methyltr_PrmC"/>
    <property type="match status" value="1"/>
</dbReference>
<keyword evidence="1 5" id="KW-0489">Methyltransferase</keyword>
<organism evidence="8 9">
    <name type="scientific">Pseudodesulfovibrio alkaliphilus</name>
    <dbReference type="NCBI Taxonomy" id="2661613"/>
    <lineage>
        <taxon>Bacteria</taxon>
        <taxon>Pseudomonadati</taxon>
        <taxon>Thermodesulfobacteriota</taxon>
        <taxon>Desulfovibrionia</taxon>
        <taxon>Desulfovibrionales</taxon>
        <taxon>Desulfovibrionaceae</taxon>
    </lineage>
</organism>
<evidence type="ECO:0000256" key="2">
    <source>
        <dbReference type="ARBA" id="ARBA00022679"/>
    </source>
</evidence>
<dbReference type="PROSITE" id="PS00092">
    <property type="entry name" value="N6_MTASE"/>
    <property type="match status" value="1"/>
</dbReference>
<feature type="domain" description="Release factor glutamine methyltransferase N-terminal" evidence="7">
    <location>
        <begin position="9"/>
        <end position="75"/>
    </location>
</feature>
<dbReference type="GO" id="GO:0032259">
    <property type="term" value="P:methylation"/>
    <property type="evidence" value="ECO:0007669"/>
    <property type="project" value="UniProtKB-KW"/>
</dbReference>
<dbReference type="NCBIfam" id="TIGR00536">
    <property type="entry name" value="hemK_fam"/>
    <property type="match status" value="1"/>
</dbReference>
<dbReference type="AlphaFoldDB" id="A0A7K1KLU4"/>
<reference evidence="8 9" key="1">
    <citation type="submission" date="2019-11" db="EMBL/GenBank/DDBJ databases">
        <title>Pseudodesulfovibrio alkaliphilus, sp. nov., an alkaliphilic sulfate-reducing bacteria from mud volcano of Taman peninsula, Russia.</title>
        <authorList>
            <person name="Frolova A."/>
            <person name="Merkel A.Y."/>
            <person name="Slobodkin A.I."/>
        </authorList>
    </citation>
    <scope>NUCLEOTIDE SEQUENCE [LARGE SCALE GENOMIC DNA]</scope>
    <source>
        <strain evidence="8 9">F-1</strain>
    </source>
</reference>
<evidence type="ECO:0000256" key="4">
    <source>
        <dbReference type="ARBA" id="ARBA00048391"/>
    </source>
</evidence>
<dbReference type="InterPro" id="IPR002052">
    <property type="entry name" value="DNA_methylase_N6_adenine_CS"/>
</dbReference>
<dbReference type="PANTHER" id="PTHR18895:SF74">
    <property type="entry name" value="MTRF1L RELEASE FACTOR GLUTAMINE METHYLTRANSFERASE"/>
    <property type="match status" value="1"/>
</dbReference>
<evidence type="ECO:0000313" key="9">
    <source>
        <dbReference type="Proteomes" id="UP000461162"/>
    </source>
</evidence>
<keyword evidence="2 5" id="KW-0808">Transferase</keyword>
<dbReference type="Gene3D" id="3.40.50.150">
    <property type="entry name" value="Vaccinia Virus protein VP39"/>
    <property type="match status" value="1"/>
</dbReference>
<feature type="domain" description="Methyltransferase small" evidence="6">
    <location>
        <begin position="105"/>
        <end position="196"/>
    </location>
</feature>